<dbReference type="EC" id="3.1.3.3" evidence="4"/>
<dbReference type="NCBIfam" id="TIGR00338">
    <property type="entry name" value="serB"/>
    <property type="match status" value="1"/>
</dbReference>
<protein>
    <recommendedName>
        <fullName evidence="4">phosphoserine phosphatase</fullName>
        <ecNumber evidence="4">3.1.3.3</ecNumber>
    </recommendedName>
    <alternativeName>
        <fullName evidence="10">O-phosphoserine phosphohydrolase</fullName>
    </alternativeName>
</protein>
<dbReference type="GO" id="GO:0000287">
    <property type="term" value="F:magnesium ion binding"/>
    <property type="evidence" value="ECO:0007669"/>
    <property type="project" value="TreeGrafter"/>
</dbReference>
<evidence type="ECO:0000256" key="10">
    <source>
        <dbReference type="ARBA" id="ARBA00031693"/>
    </source>
</evidence>
<dbReference type="SFLD" id="SFLDG01136">
    <property type="entry name" value="C1.6:_Phosphoserine_Phosphatas"/>
    <property type="match status" value="1"/>
</dbReference>
<dbReference type="SFLD" id="SFLDS00003">
    <property type="entry name" value="Haloacid_Dehalogenase"/>
    <property type="match status" value="1"/>
</dbReference>
<keyword evidence="9" id="KW-0718">Serine biosynthesis</keyword>
<comment type="cofactor">
    <cofactor evidence="1">
        <name>Mg(2+)</name>
        <dbReference type="ChEBI" id="CHEBI:18420"/>
    </cofactor>
</comment>
<keyword evidence="6" id="KW-0479">Metal-binding</keyword>
<dbReference type="InterPro" id="IPR004469">
    <property type="entry name" value="PSP"/>
</dbReference>
<dbReference type="NCBIfam" id="TIGR01488">
    <property type="entry name" value="HAD-SF-IB"/>
    <property type="match status" value="1"/>
</dbReference>
<comment type="pathway">
    <text evidence="2">Amino-acid biosynthesis; L-serine biosynthesis; L-serine from 3-phospho-D-glycerate: step 3/3.</text>
</comment>
<evidence type="ECO:0000256" key="6">
    <source>
        <dbReference type="ARBA" id="ARBA00022723"/>
    </source>
</evidence>
<accession>A0A161K1Z7</accession>
<dbReference type="InterPro" id="IPR023214">
    <property type="entry name" value="HAD_sf"/>
</dbReference>
<dbReference type="UniPathway" id="UPA00135">
    <property type="reaction ID" value="UER00198"/>
</dbReference>
<keyword evidence="5" id="KW-0028">Amino-acid biosynthesis</keyword>
<dbReference type="SFLD" id="SFLDG01137">
    <property type="entry name" value="C1.6.1:_Phosphoserine_Phosphat"/>
    <property type="match status" value="1"/>
</dbReference>
<dbReference type="SFLD" id="SFLDF00029">
    <property type="entry name" value="phosphoserine_phosphatase"/>
    <property type="match status" value="1"/>
</dbReference>
<dbReference type="EMBL" id="CZQD01000034">
    <property type="protein sequence ID" value="CUS56946.1"/>
    <property type="molecule type" value="Genomic_DNA"/>
</dbReference>
<dbReference type="PANTHER" id="PTHR43344:SF2">
    <property type="entry name" value="PHOSPHOSERINE PHOSPHATASE"/>
    <property type="match status" value="1"/>
</dbReference>
<name>A0A161K1Z7_9ZZZZ</name>
<reference evidence="11" key="1">
    <citation type="submission" date="2015-10" db="EMBL/GenBank/DDBJ databases">
        <authorList>
            <person name="Gilbert D.G."/>
        </authorList>
    </citation>
    <scope>NUCLEOTIDE SEQUENCE</scope>
</reference>
<organism evidence="11">
    <name type="scientific">hydrothermal vent metagenome</name>
    <dbReference type="NCBI Taxonomy" id="652676"/>
    <lineage>
        <taxon>unclassified sequences</taxon>
        <taxon>metagenomes</taxon>
        <taxon>ecological metagenomes</taxon>
    </lineage>
</organism>
<evidence type="ECO:0000256" key="9">
    <source>
        <dbReference type="ARBA" id="ARBA00023299"/>
    </source>
</evidence>
<dbReference type="Gene3D" id="3.40.50.1000">
    <property type="entry name" value="HAD superfamily/HAD-like"/>
    <property type="match status" value="1"/>
</dbReference>
<dbReference type="GO" id="GO:0036424">
    <property type="term" value="F:L-phosphoserine phosphatase activity"/>
    <property type="evidence" value="ECO:0007669"/>
    <property type="project" value="InterPro"/>
</dbReference>
<dbReference type="InterPro" id="IPR036412">
    <property type="entry name" value="HAD-like_sf"/>
</dbReference>
<dbReference type="SUPFAM" id="SSF56784">
    <property type="entry name" value="HAD-like"/>
    <property type="match status" value="1"/>
</dbReference>
<evidence type="ECO:0000256" key="8">
    <source>
        <dbReference type="ARBA" id="ARBA00022842"/>
    </source>
</evidence>
<keyword evidence="8" id="KW-0460">Magnesium</keyword>
<proteinExistence type="inferred from homology"/>
<dbReference type="Pfam" id="PF12710">
    <property type="entry name" value="HAD"/>
    <property type="match status" value="1"/>
</dbReference>
<evidence type="ECO:0000256" key="5">
    <source>
        <dbReference type="ARBA" id="ARBA00022605"/>
    </source>
</evidence>
<evidence type="ECO:0000256" key="3">
    <source>
        <dbReference type="ARBA" id="ARBA00009184"/>
    </source>
</evidence>
<dbReference type="GO" id="GO:0005737">
    <property type="term" value="C:cytoplasm"/>
    <property type="evidence" value="ECO:0007669"/>
    <property type="project" value="TreeGrafter"/>
</dbReference>
<evidence type="ECO:0000256" key="2">
    <source>
        <dbReference type="ARBA" id="ARBA00005135"/>
    </source>
</evidence>
<evidence type="ECO:0000256" key="1">
    <source>
        <dbReference type="ARBA" id="ARBA00001946"/>
    </source>
</evidence>
<sequence>MIEKAVNSMILIAAANAPEDNIASRLGMILGDLGIAQTLPQITRLGQVGDVSAVEIPLAPMDADFQHAALVALEAEEMDVALVPAGNRRKRLLISDMDSTIIGQECLDELADFAGLKAEVSAITERAMRGELDFEGALTTRVAMLKGLDLKALQDAYDARISLNTGAKTLVETMKAQGAMTVLVSGGFTFFTGRVADEAGFAAHRGNTLIDDGAVLTGEVGMPILGREAKLSALDEFSAEAGLSRADSLALGDGANDLAMIQAAGLGIAYKAKLIVAAEAHAAINHTDLHTALFFQGYHADEFVTE</sequence>
<evidence type="ECO:0000256" key="4">
    <source>
        <dbReference type="ARBA" id="ARBA00012640"/>
    </source>
</evidence>
<dbReference type="GO" id="GO:0006564">
    <property type="term" value="P:L-serine biosynthetic process"/>
    <property type="evidence" value="ECO:0007669"/>
    <property type="project" value="UniProtKB-KW"/>
</dbReference>
<keyword evidence="7 11" id="KW-0378">Hydrolase</keyword>
<evidence type="ECO:0000313" key="11">
    <source>
        <dbReference type="EMBL" id="CUS56946.1"/>
    </source>
</evidence>
<evidence type="ECO:0000256" key="7">
    <source>
        <dbReference type="ARBA" id="ARBA00022801"/>
    </source>
</evidence>
<gene>
    <name evidence="11" type="ORF">MGWOODY_Hyp1408</name>
</gene>
<dbReference type="InterPro" id="IPR050582">
    <property type="entry name" value="HAD-like_SerB"/>
</dbReference>
<dbReference type="PANTHER" id="PTHR43344">
    <property type="entry name" value="PHOSPHOSERINE PHOSPHATASE"/>
    <property type="match status" value="1"/>
</dbReference>
<dbReference type="AlphaFoldDB" id="A0A161K1Z7"/>
<comment type="similarity">
    <text evidence="3">Belongs to the HAD-like hydrolase superfamily. SerB family.</text>
</comment>